<accession>A0ABR4FUH0</accession>
<feature type="domain" description="Alpha-L-rhamnosidase six-hairpin glycosidase" evidence="10">
    <location>
        <begin position="664"/>
        <end position="869"/>
    </location>
</feature>
<evidence type="ECO:0000256" key="7">
    <source>
        <dbReference type="ARBA" id="ARBA00023316"/>
    </source>
</evidence>
<evidence type="ECO:0000256" key="1">
    <source>
        <dbReference type="ARBA" id="ARBA00004613"/>
    </source>
</evidence>
<dbReference type="GO" id="GO:0016829">
    <property type="term" value="F:lyase activity"/>
    <property type="evidence" value="ECO:0007669"/>
    <property type="project" value="UniProtKB-KW"/>
</dbReference>
<feature type="signal peptide" evidence="9">
    <location>
        <begin position="1"/>
        <end position="18"/>
    </location>
</feature>
<dbReference type="Pfam" id="PF17389">
    <property type="entry name" value="Bac_rhamnosid6H"/>
    <property type="match status" value="1"/>
</dbReference>
<evidence type="ECO:0000256" key="4">
    <source>
        <dbReference type="ARBA" id="ARBA00022729"/>
    </source>
</evidence>
<name>A0ABR4FUH0_9EURO</name>
<comment type="similarity">
    <text evidence="2 8">Belongs to the glycosyl hydrolase 28 family.</text>
</comment>
<evidence type="ECO:0000313" key="12">
    <source>
        <dbReference type="Proteomes" id="UP001610563"/>
    </source>
</evidence>
<dbReference type="Gene3D" id="2.60.420.10">
    <property type="entry name" value="Maltose phosphorylase, domain 3"/>
    <property type="match status" value="1"/>
</dbReference>
<sequence length="1070" mass="116754">MHLSKLLTLLAAATSVSAGTVPWHRKTCVVPASGTNTTDDAPAIIKAFKRCGRRGKVVFKPTTYYVNSVMDIRWLDDVEIDFRGNLLWSTDIPYWLNNSLEVGYQNQSTAWILGGNNVRFNGHGVGTLDGNGDYWYEWIQEQENTSNYPGRPIALTFNGLTNSVVRGVNFLRSQMWTLAIIYSHHVDFENIFVNNTGNRVDSSNTDGADTIRSSHLNFNNLTVYNGDDSISFKANSTDITLRNSQFYNGLGVAIGSIGQLNDQYETVERIRVENVKYENTLHAVYFKTWTDDQNGYPPNGGGGGLGYASDMLFKNLHTTDMRGSAVAISQCTRFIGAPGQGNCTNSQFQIRDITIANLKGTTESERVTSFQCSAVAPCTNIGMFGIDLEFSNGTAAEEYLCGNFKDPRGFECTGAVCVVNMHILSTLALATGALASCWRNTSCTGPTSAAFPGPWDENNFAPESRTVQPKSILSLPDGELISDYPSETKPSISSSDEGLVFDFGIEVGGIVTIDYVLSAANTTLGLAFTEARDFIGRKSDNSNGGTGADLALLTTLSETEGTYTMPDAKLRGGFRYLTVFLDSDADDVTLEIKDITLELAFQPAWSNLRAYQGYFHSSDTLLNKIWYAGAYTLQTNSVPGNTCRVSTGSSTGWNNNAYCGPGDSVLLDGAKRDRWVWIGDMGVAVPSASVSTGDLESTKNALLAIWDYQTASGLLPKAGPPYLKADSDTYHLWTIIGTYNYFLFTGDEEFLIDLWPRYTKALGYSLGKVTSDGLLNATQTADWGRWNYGTVAASANMLLYRALTTAAFLAPYASDDTDYTTLATTLRTAIKTHLYDPSVGALRDSPNATLYPQDANSMALAYTLFEPGSTESESIGAYLESNWTPIGPEVPELPNNISPFISSIELEGHFAAGHPERAVELTRRLWGWYINHPNGTESTVPEGFLVDGRWAYRGDRGYRNDPRYMSHAHGWSSGPTSTLTEYAVGLRITEPRGAEWSLKPASFKVDGLGSASAGFTTGRGKFSAAFQVKGKRVKVYWNTPKGTKGWVEVPGAKGRWVKGGEGSLTVPLKK</sequence>
<protein>
    <submittedName>
        <fullName evidence="11">Pectin lyase fold/virulence factor</fullName>
    </submittedName>
</protein>
<proteinExistence type="inferred from homology"/>
<comment type="caution">
    <text evidence="11">The sequence shown here is derived from an EMBL/GenBank/DDBJ whole genome shotgun (WGS) entry which is preliminary data.</text>
</comment>
<reference evidence="11 12" key="1">
    <citation type="submission" date="2024-07" db="EMBL/GenBank/DDBJ databases">
        <title>Section-level genome sequencing and comparative genomics of Aspergillus sections Usti and Cavernicolus.</title>
        <authorList>
            <consortium name="Lawrence Berkeley National Laboratory"/>
            <person name="Nybo J.L."/>
            <person name="Vesth T.C."/>
            <person name="Theobald S."/>
            <person name="Frisvad J.C."/>
            <person name="Larsen T.O."/>
            <person name="Kjaerboelling I."/>
            <person name="Rothschild-Mancinelli K."/>
            <person name="Lyhne E.K."/>
            <person name="Kogle M.E."/>
            <person name="Barry K."/>
            <person name="Clum A."/>
            <person name="Na H."/>
            <person name="Ledsgaard L."/>
            <person name="Lin J."/>
            <person name="Lipzen A."/>
            <person name="Kuo A."/>
            <person name="Riley R."/>
            <person name="Mondo S."/>
            <person name="Labutti K."/>
            <person name="Haridas S."/>
            <person name="Pangalinan J."/>
            <person name="Salamov A.A."/>
            <person name="Simmons B.A."/>
            <person name="Magnuson J.K."/>
            <person name="Chen J."/>
            <person name="Drula E."/>
            <person name="Henrissat B."/>
            <person name="Wiebenga A."/>
            <person name="Lubbers R.J."/>
            <person name="Gomes A.C."/>
            <person name="Makela M.R."/>
            <person name="Stajich J."/>
            <person name="Grigoriev I.V."/>
            <person name="Mortensen U.H."/>
            <person name="De Vries R.P."/>
            <person name="Baker S.E."/>
            <person name="Andersen M.R."/>
        </authorList>
    </citation>
    <scope>NUCLEOTIDE SEQUENCE [LARGE SCALE GENOMIC DNA]</scope>
    <source>
        <strain evidence="11 12">CBS 209.92</strain>
    </source>
</reference>
<evidence type="ECO:0000256" key="2">
    <source>
        <dbReference type="ARBA" id="ARBA00008834"/>
    </source>
</evidence>
<comment type="subcellular location">
    <subcellularLocation>
        <location evidence="1">Secreted</location>
    </subcellularLocation>
</comment>
<dbReference type="InterPro" id="IPR008928">
    <property type="entry name" value="6-hairpin_glycosidase_sf"/>
</dbReference>
<dbReference type="InterPro" id="IPR000743">
    <property type="entry name" value="Glyco_hydro_28"/>
</dbReference>
<dbReference type="PANTHER" id="PTHR34987:SF5">
    <property type="entry name" value="ALPHA-RHAMNOSIDASE"/>
    <property type="match status" value="1"/>
</dbReference>
<evidence type="ECO:0000256" key="6">
    <source>
        <dbReference type="ARBA" id="ARBA00023295"/>
    </source>
</evidence>
<evidence type="ECO:0000256" key="3">
    <source>
        <dbReference type="ARBA" id="ARBA00022525"/>
    </source>
</evidence>
<keyword evidence="5 8" id="KW-0378">Hydrolase</keyword>
<dbReference type="Pfam" id="PF00295">
    <property type="entry name" value="Glyco_hydro_28"/>
    <property type="match status" value="1"/>
</dbReference>
<dbReference type="Gene3D" id="1.50.10.10">
    <property type="match status" value="1"/>
</dbReference>
<evidence type="ECO:0000256" key="9">
    <source>
        <dbReference type="SAM" id="SignalP"/>
    </source>
</evidence>
<gene>
    <name evidence="11" type="ORF">BJX66DRAFT_346511</name>
</gene>
<dbReference type="InterPro" id="IPR035396">
    <property type="entry name" value="Bac_rhamnosid6H"/>
</dbReference>
<keyword evidence="12" id="KW-1185">Reference proteome</keyword>
<dbReference type="EMBL" id="JBFTWV010000107">
    <property type="protein sequence ID" value="KAL2786920.1"/>
    <property type="molecule type" value="Genomic_DNA"/>
</dbReference>
<dbReference type="Proteomes" id="UP001610563">
    <property type="component" value="Unassembled WGS sequence"/>
</dbReference>
<dbReference type="PANTHER" id="PTHR34987">
    <property type="entry name" value="C, PUTATIVE (AFU_ORTHOLOGUE AFUA_3G02880)-RELATED"/>
    <property type="match status" value="1"/>
</dbReference>
<dbReference type="InterPro" id="IPR012334">
    <property type="entry name" value="Pectin_lyas_fold"/>
</dbReference>
<feature type="chain" id="PRO_5046342887" evidence="9">
    <location>
        <begin position="19"/>
        <end position="1070"/>
    </location>
</feature>
<keyword evidence="7" id="KW-0961">Cell wall biogenesis/degradation</keyword>
<dbReference type="InterPro" id="IPR011050">
    <property type="entry name" value="Pectin_lyase_fold/virulence"/>
</dbReference>
<dbReference type="SUPFAM" id="SSF51126">
    <property type="entry name" value="Pectin lyase-like"/>
    <property type="match status" value="1"/>
</dbReference>
<keyword evidence="11" id="KW-0456">Lyase</keyword>
<organism evidence="11 12">
    <name type="scientific">Aspergillus keveii</name>
    <dbReference type="NCBI Taxonomy" id="714993"/>
    <lineage>
        <taxon>Eukaryota</taxon>
        <taxon>Fungi</taxon>
        <taxon>Dikarya</taxon>
        <taxon>Ascomycota</taxon>
        <taxon>Pezizomycotina</taxon>
        <taxon>Eurotiomycetes</taxon>
        <taxon>Eurotiomycetidae</taxon>
        <taxon>Eurotiales</taxon>
        <taxon>Aspergillaceae</taxon>
        <taxon>Aspergillus</taxon>
        <taxon>Aspergillus subgen. Nidulantes</taxon>
    </lineage>
</organism>
<keyword evidence="3" id="KW-0964">Secreted</keyword>
<keyword evidence="4 9" id="KW-0732">Signal</keyword>
<evidence type="ECO:0000259" key="10">
    <source>
        <dbReference type="Pfam" id="PF17389"/>
    </source>
</evidence>
<dbReference type="Gene3D" id="2.160.20.10">
    <property type="entry name" value="Single-stranded right-handed beta-helix, Pectin lyase-like"/>
    <property type="match status" value="1"/>
</dbReference>
<evidence type="ECO:0000256" key="8">
    <source>
        <dbReference type="RuleBase" id="RU361169"/>
    </source>
</evidence>
<dbReference type="InterPro" id="IPR012341">
    <property type="entry name" value="6hp_glycosidase-like_sf"/>
</dbReference>
<keyword evidence="6 8" id="KW-0326">Glycosidase</keyword>
<dbReference type="SUPFAM" id="SSF48208">
    <property type="entry name" value="Six-hairpin glycosidases"/>
    <property type="match status" value="1"/>
</dbReference>
<evidence type="ECO:0000313" key="11">
    <source>
        <dbReference type="EMBL" id="KAL2786920.1"/>
    </source>
</evidence>
<evidence type="ECO:0000256" key="5">
    <source>
        <dbReference type="ARBA" id="ARBA00022801"/>
    </source>
</evidence>